<dbReference type="SMART" id="SM00873">
    <property type="entry name" value="B3_4"/>
    <property type="match status" value="1"/>
</dbReference>
<evidence type="ECO:0000259" key="1">
    <source>
        <dbReference type="SMART" id="SM00873"/>
    </source>
</evidence>
<dbReference type="PANTHER" id="PTHR39209:SF2">
    <property type="entry name" value="CYTOPLASMIC PROTEIN"/>
    <property type="match status" value="1"/>
</dbReference>
<reference evidence="2" key="1">
    <citation type="submission" date="2020-07" db="EMBL/GenBank/DDBJ databases">
        <title>Nitrate ammonifying Pseudomonas campi sp. nov. isolated from German agricultural grassland.</title>
        <authorList>
            <person name="Timsy T."/>
            <person name="Ulrich A."/>
            <person name="Spanner T."/>
            <person name="Foesel B."/>
            <person name="Kolb S."/>
            <person name="Horn M.A."/>
            <person name="Behrendt U."/>
        </authorList>
    </citation>
    <scope>NUCLEOTIDE SEQUENCE</scope>
    <source>
        <strain evidence="2">S1-A32-2</strain>
    </source>
</reference>
<keyword evidence="3" id="KW-1185">Reference proteome</keyword>
<accession>A0A6M8FIC6</accession>
<proteinExistence type="predicted"/>
<dbReference type="Pfam" id="PF03483">
    <property type="entry name" value="B3_4"/>
    <property type="match status" value="1"/>
</dbReference>
<dbReference type="KEGG" id="pcam:HNE05_12060"/>
<gene>
    <name evidence="2" type="ORF">HNE05_12060</name>
</gene>
<evidence type="ECO:0000313" key="2">
    <source>
        <dbReference type="EMBL" id="QKE64052.1"/>
    </source>
</evidence>
<dbReference type="Proteomes" id="UP000501379">
    <property type="component" value="Chromosome"/>
</dbReference>
<dbReference type="PANTHER" id="PTHR39209">
    <property type="match status" value="1"/>
</dbReference>
<evidence type="ECO:0000313" key="3">
    <source>
        <dbReference type="Proteomes" id="UP000501379"/>
    </source>
</evidence>
<dbReference type="SUPFAM" id="SSF56037">
    <property type="entry name" value="PheT/TilS domain"/>
    <property type="match status" value="1"/>
</dbReference>
<dbReference type="Gene3D" id="3.50.40.10">
    <property type="entry name" value="Phenylalanyl-trna Synthetase, Chain B, domain 3"/>
    <property type="match status" value="1"/>
</dbReference>
<dbReference type="InterPro" id="IPR020825">
    <property type="entry name" value="Phe-tRNA_synthase-like_B3/B4"/>
</dbReference>
<dbReference type="GO" id="GO:0004826">
    <property type="term" value="F:phenylalanine-tRNA ligase activity"/>
    <property type="evidence" value="ECO:0007669"/>
    <property type="project" value="InterPro"/>
</dbReference>
<dbReference type="AlphaFoldDB" id="A0A6M8FIC6"/>
<dbReference type="RefSeq" id="WP_173208613.1">
    <property type="nucleotide sequence ID" value="NZ_CP053697.2"/>
</dbReference>
<dbReference type="InterPro" id="IPR005146">
    <property type="entry name" value="B3/B4_tRNA-bd"/>
</dbReference>
<dbReference type="GO" id="GO:0003723">
    <property type="term" value="F:RNA binding"/>
    <property type="evidence" value="ECO:0007669"/>
    <property type="project" value="InterPro"/>
</dbReference>
<dbReference type="EMBL" id="CP053697">
    <property type="protein sequence ID" value="QKE64052.1"/>
    <property type="molecule type" value="Genomic_DNA"/>
</dbReference>
<name>A0A6M8FIC6_9GAMM</name>
<feature type="domain" description="B3/B4 tRNA-binding" evidence="1">
    <location>
        <begin position="59"/>
        <end position="210"/>
    </location>
</feature>
<protein>
    <recommendedName>
        <fullName evidence="1">B3/B4 tRNA-binding domain-containing protein</fullName>
    </recommendedName>
</protein>
<organism evidence="2 3">
    <name type="scientific">Aquipseudomonas campi</name>
    <dbReference type="NCBI Taxonomy" id="2731681"/>
    <lineage>
        <taxon>Bacteria</taxon>
        <taxon>Pseudomonadati</taxon>
        <taxon>Pseudomonadota</taxon>
        <taxon>Gammaproteobacteria</taxon>
        <taxon>Pseudomonadales</taxon>
        <taxon>Pseudomonadaceae</taxon>
        <taxon>Aquipseudomonas</taxon>
    </lineage>
</organism>
<sequence>MLSPVFLLDTPPSLGLKASAFTLHGLVNQHYCAALQQRLQQLRNEFNPQHSWLCQAGFLDLRLRTGRSAKRFPPSPLTLYEQQQSTGRLRAVSPLVDLYNQWSLNSGLSIGAHDLQCLQLPVSLALSRGGESFSGLGSDSPTLLPAGEYAYFDARGQVLCRMEYRQANGSAVAAQTHAALFIVQGHPHTDGDYLRQIAEGLKADLQRYCSGLPCVA</sequence>